<keyword evidence="3" id="KW-0732">Signal</keyword>
<evidence type="ECO:0000313" key="5">
    <source>
        <dbReference type="EnsemblPlants" id="Pp3c14_2620V3.1"/>
    </source>
</evidence>
<dbReference type="Gramene" id="Pp3c14_2620V3.2">
    <property type="protein sequence ID" value="Pp3c14_2620V3.2"/>
    <property type="gene ID" value="Pp3c14_2620"/>
</dbReference>
<keyword evidence="2" id="KW-0472">Membrane</keyword>
<keyword evidence="6" id="KW-1185">Reference proteome</keyword>
<dbReference type="RefSeq" id="XP_024395100.1">
    <property type="nucleotide sequence ID" value="XM_024539332.2"/>
</dbReference>
<reference evidence="5" key="3">
    <citation type="submission" date="2020-12" db="UniProtKB">
        <authorList>
            <consortium name="EnsemblPlants"/>
        </authorList>
    </citation>
    <scope>IDENTIFICATION</scope>
</reference>
<dbReference type="PANTHER" id="PTHR34200">
    <property type="entry name" value="DENTIN SIALOPHOSPHOPROTEIN-LIKE ISOFORM X1"/>
    <property type="match status" value="1"/>
</dbReference>
<reference evidence="4 6" key="2">
    <citation type="journal article" date="2018" name="Plant J.">
        <title>The Physcomitrella patens chromosome-scale assembly reveals moss genome structure and evolution.</title>
        <authorList>
            <person name="Lang D."/>
            <person name="Ullrich K.K."/>
            <person name="Murat F."/>
            <person name="Fuchs J."/>
            <person name="Jenkins J."/>
            <person name="Haas F.B."/>
            <person name="Piednoel M."/>
            <person name="Gundlach H."/>
            <person name="Van Bel M."/>
            <person name="Meyberg R."/>
            <person name="Vives C."/>
            <person name="Morata J."/>
            <person name="Symeonidi A."/>
            <person name="Hiss M."/>
            <person name="Muchero W."/>
            <person name="Kamisugi Y."/>
            <person name="Saleh O."/>
            <person name="Blanc G."/>
            <person name="Decker E.L."/>
            <person name="van Gessel N."/>
            <person name="Grimwood J."/>
            <person name="Hayes R.D."/>
            <person name="Graham S.W."/>
            <person name="Gunter L.E."/>
            <person name="McDaniel S.F."/>
            <person name="Hoernstein S.N.W."/>
            <person name="Larsson A."/>
            <person name="Li F.W."/>
            <person name="Perroud P.F."/>
            <person name="Phillips J."/>
            <person name="Ranjan P."/>
            <person name="Rokshar D.S."/>
            <person name="Rothfels C.J."/>
            <person name="Schneider L."/>
            <person name="Shu S."/>
            <person name="Stevenson D.W."/>
            <person name="Thummler F."/>
            <person name="Tillich M."/>
            <person name="Villarreal Aguilar J.C."/>
            <person name="Widiez T."/>
            <person name="Wong G.K."/>
            <person name="Wymore A."/>
            <person name="Zhang Y."/>
            <person name="Zimmer A.D."/>
            <person name="Quatrano R.S."/>
            <person name="Mayer K.F.X."/>
            <person name="Goodstein D."/>
            <person name="Casacuberta J.M."/>
            <person name="Vandepoele K."/>
            <person name="Reski R."/>
            <person name="Cuming A.C."/>
            <person name="Tuskan G.A."/>
            <person name="Maumus F."/>
            <person name="Salse J."/>
            <person name="Schmutz J."/>
            <person name="Rensing S.A."/>
        </authorList>
    </citation>
    <scope>NUCLEOTIDE SEQUENCE [LARGE SCALE GENOMIC DNA]</scope>
    <source>
        <strain evidence="5 6">cv. Gransden 2004</strain>
    </source>
</reference>
<dbReference type="Gramene" id="Pp3c14_2620V3.3">
    <property type="protein sequence ID" value="Pp3c14_2620V3.3"/>
    <property type="gene ID" value="Pp3c14_2620"/>
</dbReference>
<evidence type="ECO:0000256" key="3">
    <source>
        <dbReference type="SAM" id="SignalP"/>
    </source>
</evidence>
<dbReference type="GeneID" id="112291635"/>
<keyword evidence="2" id="KW-1133">Transmembrane helix</keyword>
<dbReference type="EMBL" id="ABEU02000014">
    <property type="protein sequence ID" value="PNR40503.1"/>
    <property type="molecule type" value="Genomic_DNA"/>
</dbReference>
<dbReference type="EnsemblPlants" id="Pp3c14_2620V3.2">
    <property type="protein sequence ID" value="Pp3c14_2620V3.2"/>
    <property type="gene ID" value="Pp3c14_2620"/>
</dbReference>
<organism evidence="4">
    <name type="scientific">Physcomitrium patens</name>
    <name type="common">Spreading-leaved earth moss</name>
    <name type="synonym">Physcomitrella patens</name>
    <dbReference type="NCBI Taxonomy" id="3218"/>
    <lineage>
        <taxon>Eukaryota</taxon>
        <taxon>Viridiplantae</taxon>
        <taxon>Streptophyta</taxon>
        <taxon>Embryophyta</taxon>
        <taxon>Bryophyta</taxon>
        <taxon>Bryophytina</taxon>
        <taxon>Bryopsida</taxon>
        <taxon>Funariidae</taxon>
        <taxon>Funariales</taxon>
        <taxon>Funariaceae</taxon>
        <taxon>Physcomitrium</taxon>
    </lineage>
</organism>
<dbReference type="KEGG" id="ppp:112291635"/>
<feature type="compositionally biased region" description="Low complexity" evidence="1">
    <location>
        <begin position="111"/>
        <end position="121"/>
    </location>
</feature>
<feature type="transmembrane region" description="Helical" evidence="2">
    <location>
        <begin position="284"/>
        <end position="317"/>
    </location>
</feature>
<gene>
    <name evidence="5" type="primary">LOC112291635</name>
    <name evidence="4" type="ORF">PHYPA_017905</name>
</gene>
<feature type="signal peptide" evidence="3">
    <location>
        <begin position="1"/>
        <end position="28"/>
    </location>
</feature>
<accession>A0A2K1JG37</accession>
<dbReference type="AlphaFoldDB" id="A0A2K1JG37"/>
<keyword evidence="2" id="KW-0812">Transmembrane</keyword>
<evidence type="ECO:0000256" key="2">
    <source>
        <dbReference type="SAM" id="Phobius"/>
    </source>
</evidence>
<dbReference type="PaxDb" id="3218-PP1S338_30V6.1"/>
<protein>
    <submittedName>
        <fullName evidence="4 5">Uncharacterized protein</fullName>
    </submittedName>
</protein>
<dbReference type="Proteomes" id="UP000006727">
    <property type="component" value="Chromosome 14"/>
</dbReference>
<reference evidence="4 6" key="1">
    <citation type="journal article" date="2008" name="Science">
        <title>The Physcomitrella genome reveals evolutionary insights into the conquest of land by plants.</title>
        <authorList>
            <person name="Rensing S."/>
            <person name="Lang D."/>
            <person name="Zimmer A."/>
            <person name="Terry A."/>
            <person name="Salamov A."/>
            <person name="Shapiro H."/>
            <person name="Nishiyama T."/>
            <person name="Perroud P.-F."/>
            <person name="Lindquist E."/>
            <person name="Kamisugi Y."/>
            <person name="Tanahashi T."/>
            <person name="Sakakibara K."/>
            <person name="Fujita T."/>
            <person name="Oishi K."/>
            <person name="Shin-I T."/>
            <person name="Kuroki Y."/>
            <person name="Toyoda A."/>
            <person name="Suzuki Y."/>
            <person name="Hashimoto A."/>
            <person name="Yamaguchi K."/>
            <person name="Sugano A."/>
            <person name="Kohara Y."/>
            <person name="Fujiyama A."/>
            <person name="Anterola A."/>
            <person name="Aoki S."/>
            <person name="Ashton N."/>
            <person name="Barbazuk W.B."/>
            <person name="Barker E."/>
            <person name="Bennetzen J."/>
            <person name="Bezanilla M."/>
            <person name="Blankenship R."/>
            <person name="Cho S.H."/>
            <person name="Dutcher S."/>
            <person name="Estelle M."/>
            <person name="Fawcett J.A."/>
            <person name="Gundlach H."/>
            <person name="Hanada K."/>
            <person name="Heyl A."/>
            <person name="Hicks K.A."/>
            <person name="Hugh J."/>
            <person name="Lohr M."/>
            <person name="Mayer K."/>
            <person name="Melkozernov A."/>
            <person name="Murata T."/>
            <person name="Nelson D."/>
            <person name="Pils B."/>
            <person name="Prigge M."/>
            <person name="Reiss B."/>
            <person name="Renner T."/>
            <person name="Rombauts S."/>
            <person name="Rushton P."/>
            <person name="Sanderfoot A."/>
            <person name="Schween G."/>
            <person name="Shiu S.-H."/>
            <person name="Stueber K."/>
            <person name="Theodoulou F.L."/>
            <person name="Tu H."/>
            <person name="Van de Peer Y."/>
            <person name="Verrier P.J."/>
            <person name="Waters E."/>
            <person name="Wood A."/>
            <person name="Yang L."/>
            <person name="Cove D."/>
            <person name="Cuming A."/>
            <person name="Hasebe M."/>
            <person name="Lucas S."/>
            <person name="Mishler D.B."/>
            <person name="Reski R."/>
            <person name="Grigoriev I."/>
            <person name="Quatrano R.S."/>
            <person name="Boore J.L."/>
        </authorList>
    </citation>
    <scope>NUCLEOTIDE SEQUENCE [LARGE SCALE GENOMIC DNA]</scope>
    <source>
        <strain evidence="5 6">cv. Gransden 2004</strain>
    </source>
</reference>
<feature type="compositionally biased region" description="Low complexity" evidence="1">
    <location>
        <begin position="375"/>
        <end position="384"/>
    </location>
</feature>
<proteinExistence type="predicted"/>
<name>A0A2K1JG37_PHYPA</name>
<dbReference type="EnsemblPlants" id="Pp3c14_2620V3.1">
    <property type="protein sequence ID" value="Pp3c14_2620V3.1"/>
    <property type="gene ID" value="Pp3c14_2620"/>
</dbReference>
<feature type="compositionally biased region" description="Pro residues" evidence="1">
    <location>
        <begin position="124"/>
        <end position="137"/>
    </location>
</feature>
<dbReference type="OrthoDB" id="785602at2759"/>
<feature type="region of interest" description="Disordered" evidence="1">
    <location>
        <begin position="374"/>
        <end position="403"/>
    </location>
</feature>
<sequence>MVSVSGISLKSGLLLILIVGTLTGVALGRGVASVGKAAEQLRDDGDEIGALEVEEHEVGPIKKSVDGARDHDHTQLPNHIKVKRGDEGNLVAENALNINLKARATGTVVNNTKAASTSNTTIGVPPPNRKLVPPPIPSKNSSAESSLSTNITNSSIAQEASTGDETKAPLTHGGTCNAKDGPLVVNMAASGGDGEDGDHDYTLTVENGGGKPQLDVSIKASTGLKANPTKLHLTKGNPLPVTISVVDKEAAKLGARINISWGEGDCHVEIPSDNIGDKTAHPSYLAILIAPGPFVLVLGGALMLILILAIAVVWGCITWRAQIQRHDGAETKYQELEMTLPTAVTKQEDGTSPSADGWDEVWEDDDWQDTEAFRSSSTSLTLSSKGLNSRRANKDGWDSSWDD</sequence>
<evidence type="ECO:0000313" key="6">
    <source>
        <dbReference type="Proteomes" id="UP000006727"/>
    </source>
</evidence>
<evidence type="ECO:0000313" key="4">
    <source>
        <dbReference type="EMBL" id="PNR40503.1"/>
    </source>
</evidence>
<feature type="compositionally biased region" description="Low complexity" evidence="1">
    <location>
        <begin position="145"/>
        <end position="156"/>
    </location>
</feature>
<evidence type="ECO:0000256" key="1">
    <source>
        <dbReference type="SAM" id="MobiDB-lite"/>
    </source>
</evidence>
<dbReference type="EnsemblPlants" id="Pp3c14_2620V3.3">
    <property type="protein sequence ID" value="Pp3c14_2620V3.3"/>
    <property type="gene ID" value="Pp3c14_2620"/>
</dbReference>
<feature type="region of interest" description="Disordered" evidence="1">
    <location>
        <begin position="111"/>
        <end position="175"/>
    </location>
</feature>
<dbReference type="Gramene" id="Pp3c14_2620V3.1">
    <property type="protein sequence ID" value="Pp3c14_2620V3.1"/>
    <property type="gene ID" value="Pp3c14_2620"/>
</dbReference>
<feature type="chain" id="PRO_5043158100" evidence="3">
    <location>
        <begin position="29"/>
        <end position="403"/>
    </location>
</feature>
<dbReference type="PANTHER" id="PTHR34200:SF2">
    <property type="entry name" value="TRANSMEMBRANE PROTEIN"/>
    <property type="match status" value="1"/>
</dbReference>